<proteinExistence type="predicted"/>
<gene>
    <name evidence="2" type="ORF">PVNG_00790</name>
</gene>
<organism evidence="2 3">
    <name type="scientific">Plasmodium vivax North Korean</name>
    <dbReference type="NCBI Taxonomy" id="1035514"/>
    <lineage>
        <taxon>Eukaryota</taxon>
        <taxon>Sar</taxon>
        <taxon>Alveolata</taxon>
        <taxon>Apicomplexa</taxon>
        <taxon>Aconoidasida</taxon>
        <taxon>Haemosporida</taxon>
        <taxon>Plasmodiidae</taxon>
        <taxon>Plasmodium</taxon>
        <taxon>Plasmodium (Plasmodium)</taxon>
    </lineage>
</organism>
<evidence type="ECO:0000313" key="2">
    <source>
        <dbReference type="EMBL" id="KMZ99100.1"/>
    </source>
</evidence>
<reference evidence="2 3" key="1">
    <citation type="submission" date="2011-09" db="EMBL/GenBank/DDBJ databases">
        <title>The Genome Sequence of Plasmodium vivax North Korean.</title>
        <authorList>
            <consortium name="The Broad Institute Genome Sequencing Platform"/>
            <consortium name="The Broad Institute Genome Sequencing Center for Infectious Disease"/>
            <person name="Neafsey D."/>
            <person name="Carlton J."/>
            <person name="Barnwell J."/>
            <person name="Collins W."/>
            <person name="Escalante A."/>
            <person name="Mullikin J."/>
            <person name="Saul A."/>
            <person name="Guigo R."/>
            <person name="Camara F."/>
            <person name="Young S.K."/>
            <person name="Zeng Q."/>
            <person name="Gargeya S."/>
            <person name="Fitzgerald M."/>
            <person name="Haas B."/>
            <person name="Abouelleil A."/>
            <person name="Alvarado L."/>
            <person name="Arachchi H.M."/>
            <person name="Berlin A."/>
            <person name="Brown A."/>
            <person name="Chapman S.B."/>
            <person name="Chen Z."/>
            <person name="Dunbar C."/>
            <person name="Freedman E."/>
            <person name="Gearin G."/>
            <person name="Gellesch M."/>
            <person name="Goldberg J."/>
            <person name="Griggs A."/>
            <person name="Gujja S."/>
            <person name="Heiman D."/>
            <person name="Howarth C."/>
            <person name="Larson L."/>
            <person name="Lui A."/>
            <person name="MacDonald P.J.P."/>
            <person name="Montmayeur A."/>
            <person name="Murphy C."/>
            <person name="Neiman D."/>
            <person name="Pearson M."/>
            <person name="Priest M."/>
            <person name="Roberts A."/>
            <person name="Saif S."/>
            <person name="Shea T."/>
            <person name="Shenoy N."/>
            <person name="Sisk P."/>
            <person name="Stolte C."/>
            <person name="Sykes S."/>
            <person name="Wortman J."/>
            <person name="Nusbaum C."/>
            <person name="Birren B."/>
        </authorList>
    </citation>
    <scope>NUCLEOTIDE SEQUENCE [LARGE SCALE GENOMIC DNA]</scope>
    <source>
        <strain evidence="2 3">North Korean</strain>
    </source>
</reference>
<feature type="coiled-coil region" evidence="1">
    <location>
        <begin position="221"/>
        <end position="285"/>
    </location>
</feature>
<dbReference type="OrthoDB" id="10402869at2759"/>
<evidence type="ECO:0000256" key="1">
    <source>
        <dbReference type="SAM" id="Coils"/>
    </source>
</evidence>
<dbReference type="EMBL" id="KQ235421">
    <property type="protein sequence ID" value="KMZ99100.1"/>
    <property type="molecule type" value="Genomic_DNA"/>
</dbReference>
<feature type="non-terminal residue" evidence="2">
    <location>
        <position position="292"/>
    </location>
</feature>
<keyword evidence="1" id="KW-0175">Coiled coil</keyword>
<name>A0A0J9TT35_PLAVI</name>
<dbReference type="AlphaFoldDB" id="A0A0J9TT35"/>
<sequence>MDLPWKPLGYNSFGNNSQENPSKDFGFSAINRSLVDLPSNPLGLTQLHDSHVDNTSRPLGLSHGILSSGDKLNNVDQERGITENTNTWTLSRGVSESNNNIEDAPLHVESNQGNLDSHSFPDEDMCNSQKEENGHESNVNSWPLSRGFFHFANESRPHDSSASRLNNMDGEILQESLNTTESLSICDRIDVEEKQAAEDALEGEPVEEEQAAVDALEGESVKGQKEKLALLAREAVEALAERKARKARKEQEALLARKAQLAVLAREAVAELAAKKERKARKEQAAVLSIEA</sequence>
<dbReference type="Proteomes" id="UP000053239">
    <property type="component" value="Unassembled WGS sequence"/>
</dbReference>
<evidence type="ECO:0000313" key="3">
    <source>
        <dbReference type="Proteomes" id="UP000053239"/>
    </source>
</evidence>
<accession>A0A0J9TT35</accession>
<protein>
    <submittedName>
        <fullName evidence="2">Uncharacterized protein</fullName>
    </submittedName>
</protein>